<protein>
    <recommendedName>
        <fullName evidence="2">Phosphoheptose isomerase</fullName>
    </recommendedName>
</protein>
<dbReference type="EMBL" id="LR796235">
    <property type="protein sequence ID" value="CAB4130008.1"/>
    <property type="molecule type" value="Genomic_DNA"/>
</dbReference>
<dbReference type="Pfam" id="PF24694">
    <property type="entry name" value="LNS2_PITM1-3"/>
    <property type="match status" value="1"/>
</dbReference>
<dbReference type="InterPro" id="IPR023214">
    <property type="entry name" value="HAD_sf"/>
</dbReference>
<gene>
    <name evidence="1" type="ORF">UFOVP117_209</name>
</gene>
<dbReference type="InterPro" id="IPR036412">
    <property type="entry name" value="HAD-like_sf"/>
</dbReference>
<name>A0A6J5L5H4_9CAUD</name>
<organism evidence="1">
    <name type="scientific">uncultured Caudovirales phage</name>
    <dbReference type="NCBI Taxonomy" id="2100421"/>
    <lineage>
        <taxon>Viruses</taxon>
        <taxon>Duplodnaviria</taxon>
        <taxon>Heunggongvirae</taxon>
        <taxon>Uroviricota</taxon>
        <taxon>Caudoviricetes</taxon>
        <taxon>Peduoviridae</taxon>
        <taxon>Maltschvirus</taxon>
        <taxon>Maltschvirus maltsch</taxon>
    </lineage>
</organism>
<evidence type="ECO:0008006" key="2">
    <source>
        <dbReference type="Google" id="ProtNLM"/>
    </source>
</evidence>
<evidence type="ECO:0000313" key="1">
    <source>
        <dbReference type="EMBL" id="CAB4130008.1"/>
    </source>
</evidence>
<accession>A0A6J5L5H4</accession>
<dbReference type="Gene3D" id="3.40.50.1000">
    <property type="entry name" value="HAD superfamily/HAD-like"/>
    <property type="match status" value="1"/>
</dbReference>
<proteinExistence type="predicted"/>
<reference evidence="1" key="1">
    <citation type="submission" date="2020-04" db="EMBL/GenBank/DDBJ databases">
        <authorList>
            <person name="Chiriac C."/>
            <person name="Salcher M."/>
            <person name="Ghai R."/>
            <person name="Kavagutti S V."/>
        </authorList>
    </citation>
    <scope>NUCLEOTIDE SEQUENCE</scope>
</reference>
<sequence length="120" mass="14425">MNRVFLIDIDGTICDDIKNEESHLYPMAKCYPDALRIINKWYDEGNVITFFTARESKDRDVTETWLNENGFKYYGLVMDKPRIKDEQEYIWIDNRKVRAVTYLGNWTELKEIETKIQVFE</sequence>
<dbReference type="SUPFAM" id="SSF56784">
    <property type="entry name" value="HAD-like"/>
    <property type="match status" value="1"/>
</dbReference>